<keyword evidence="1 2" id="KW-0732">Signal</keyword>
<dbReference type="Pfam" id="PF01839">
    <property type="entry name" value="FG-GAP"/>
    <property type="match status" value="1"/>
</dbReference>
<reference evidence="3 4" key="1">
    <citation type="submission" date="2018-10" db="EMBL/GenBank/DDBJ databases">
        <title>The complete genome of Acinetobacter wuhouensis strain WCHAW010062.</title>
        <authorList>
            <person name="Hu Y."/>
            <person name="Long H."/>
            <person name="Feng Y."/>
            <person name="Zong Z."/>
        </authorList>
    </citation>
    <scope>NUCLEOTIDE SEQUENCE [LARGE SCALE GENOMIC DNA]</scope>
    <source>
        <strain evidence="3 4">WCHAW010062</strain>
    </source>
</reference>
<dbReference type="InterPro" id="IPR058087">
    <property type="entry name" value="XAC2610_dom"/>
</dbReference>
<accession>A0A3G2SZZ8</accession>
<dbReference type="InterPro" id="IPR013517">
    <property type="entry name" value="FG-GAP"/>
</dbReference>
<dbReference type="EMBL" id="CP033133">
    <property type="protein sequence ID" value="AYO53246.1"/>
    <property type="molecule type" value="Genomic_DNA"/>
</dbReference>
<evidence type="ECO:0000256" key="1">
    <source>
        <dbReference type="ARBA" id="ARBA00022729"/>
    </source>
</evidence>
<dbReference type="RefSeq" id="WP_087552418.1">
    <property type="nucleotide sequence ID" value="NZ_CP033133.1"/>
</dbReference>
<dbReference type="Proteomes" id="UP000279962">
    <property type="component" value="Chromosome"/>
</dbReference>
<proteinExistence type="predicted"/>
<evidence type="ECO:0000313" key="4">
    <source>
        <dbReference type="Proteomes" id="UP000279962"/>
    </source>
</evidence>
<evidence type="ECO:0000313" key="3">
    <source>
        <dbReference type="EMBL" id="AYO53246.1"/>
    </source>
</evidence>
<dbReference type="AlphaFoldDB" id="A0A3G2SZZ8"/>
<feature type="chain" id="PRO_5018224978" description="VCBS repeat-containing protein" evidence="2">
    <location>
        <begin position="27"/>
        <end position="233"/>
    </location>
</feature>
<dbReference type="InterPro" id="IPR028994">
    <property type="entry name" value="Integrin_alpha_N"/>
</dbReference>
<sequence length="233" mass="26820">MMKKPIPTLHCFSMLILMFFAESLHAQLYEIKNGSKLYDVQIETQYALDQMSGKAIIHLSKKNSKQVFQTFHSDELTLSFDQKAQPQVNIAQIYGEQSAILFGDFNFDGTQDIAISNGNYGSYGGPVYDIYVFNQTKGKFILSKELSALTQENLGMFELDQKRKRLMTFNKSGCCYHIRSEYEVVSNKGLLLVREFIEAVVTAGDKVEVTDRNLVKGKWREKTKYYPTEQYYK</sequence>
<name>A0A3G2SZZ8_9GAMM</name>
<dbReference type="SUPFAM" id="SSF69318">
    <property type="entry name" value="Integrin alpha N-terminal domain"/>
    <property type="match status" value="1"/>
</dbReference>
<protein>
    <recommendedName>
        <fullName evidence="5">VCBS repeat-containing protein</fullName>
    </recommendedName>
</protein>
<gene>
    <name evidence="3" type="ORF">CDG68_06030</name>
</gene>
<organism evidence="3 4">
    <name type="scientific">Acinetobacter wuhouensis</name>
    <dbReference type="NCBI Taxonomy" id="1879050"/>
    <lineage>
        <taxon>Bacteria</taxon>
        <taxon>Pseudomonadati</taxon>
        <taxon>Pseudomonadota</taxon>
        <taxon>Gammaproteobacteria</taxon>
        <taxon>Moraxellales</taxon>
        <taxon>Moraxellaceae</taxon>
        <taxon>Acinetobacter</taxon>
    </lineage>
</organism>
<evidence type="ECO:0008006" key="5">
    <source>
        <dbReference type="Google" id="ProtNLM"/>
    </source>
</evidence>
<dbReference type="NCBIfam" id="NF047539">
    <property type="entry name" value="XAC2610_fam"/>
    <property type="match status" value="1"/>
</dbReference>
<evidence type="ECO:0000256" key="2">
    <source>
        <dbReference type="SAM" id="SignalP"/>
    </source>
</evidence>
<feature type="signal peptide" evidence="2">
    <location>
        <begin position="1"/>
        <end position="26"/>
    </location>
</feature>